<feature type="domain" description="Transmembrane protein 106 C-terminal" evidence="8">
    <location>
        <begin position="111"/>
        <end position="161"/>
    </location>
</feature>
<comment type="subcellular location">
    <subcellularLocation>
        <location evidence="1">Endomembrane system</location>
    </subcellularLocation>
</comment>
<keyword evidence="7" id="KW-0732">Signal</keyword>
<keyword evidence="4 6" id="KW-1133">Transmembrane helix</keyword>
<evidence type="ECO:0000256" key="7">
    <source>
        <dbReference type="SAM" id="SignalP"/>
    </source>
</evidence>
<dbReference type="Pfam" id="PF21002">
    <property type="entry name" value="TMEM106_N"/>
    <property type="match status" value="1"/>
</dbReference>
<evidence type="ECO:0000259" key="8">
    <source>
        <dbReference type="Pfam" id="PF07092"/>
    </source>
</evidence>
<dbReference type="Ensembl" id="ENSNBRT00000014845.1">
    <property type="protein sequence ID" value="ENSNBRP00000014455.1"/>
    <property type="gene ID" value="ENSNBRG00000011166.1"/>
</dbReference>
<feature type="chain" id="PRO_5018534431" evidence="7">
    <location>
        <begin position="24"/>
        <end position="226"/>
    </location>
</feature>
<protein>
    <submittedName>
        <fullName evidence="10">Transmembrane protein 106B-like</fullName>
    </submittedName>
</protein>
<dbReference type="PANTHER" id="PTHR28556">
    <property type="entry name" value="TRANSMEMBRANE PROTEIN 106B"/>
    <property type="match status" value="1"/>
</dbReference>
<evidence type="ECO:0000256" key="2">
    <source>
        <dbReference type="ARBA" id="ARBA00008111"/>
    </source>
</evidence>
<dbReference type="InterPro" id="IPR048511">
    <property type="entry name" value="TMEM106_N"/>
</dbReference>
<dbReference type="GO" id="GO:0012505">
    <property type="term" value="C:endomembrane system"/>
    <property type="evidence" value="ECO:0007669"/>
    <property type="project" value="UniProtKB-SubCell"/>
</dbReference>
<evidence type="ECO:0000256" key="3">
    <source>
        <dbReference type="ARBA" id="ARBA00022692"/>
    </source>
</evidence>
<dbReference type="InterPro" id="IPR048509">
    <property type="entry name" value="TMEM106_C"/>
</dbReference>
<feature type="transmembrane region" description="Helical" evidence="6">
    <location>
        <begin position="89"/>
        <end position="110"/>
    </location>
</feature>
<evidence type="ECO:0000256" key="5">
    <source>
        <dbReference type="ARBA" id="ARBA00023136"/>
    </source>
</evidence>
<dbReference type="GeneTree" id="ENSGT00940000166248"/>
<evidence type="ECO:0000256" key="1">
    <source>
        <dbReference type="ARBA" id="ARBA00004308"/>
    </source>
</evidence>
<keyword evidence="5 6" id="KW-0472">Membrane</keyword>
<dbReference type="STRING" id="32507.ENSNBRP00000014455"/>
<keyword evidence="3 6" id="KW-0812">Transmembrane</keyword>
<evidence type="ECO:0000256" key="4">
    <source>
        <dbReference type="ARBA" id="ARBA00022989"/>
    </source>
</evidence>
<name>A0A3Q4GWS1_NEOBR</name>
<evidence type="ECO:0000256" key="6">
    <source>
        <dbReference type="SAM" id="Phobius"/>
    </source>
</evidence>
<feature type="signal peptide" evidence="7">
    <location>
        <begin position="1"/>
        <end position="23"/>
    </location>
</feature>
<dbReference type="InterPro" id="IPR009790">
    <property type="entry name" value="TMEM106"/>
</dbReference>
<comment type="similarity">
    <text evidence="2">Belongs to the TMEM106 family.</text>
</comment>
<dbReference type="AlphaFoldDB" id="A0A3Q4GWS1"/>
<reference evidence="10" key="1">
    <citation type="submission" date="2025-08" db="UniProtKB">
        <authorList>
            <consortium name="Ensembl"/>
        </authorList>
    </citation>
    <scope>IDENTIFICATION</scope>
</reference>
<evidence type="ECO:0000313" key="10">
    <source>
        <dbReference type="Ensembl" id="ENSNBRP00000014455.1"/>
    </source>
</evidence>
<dbReference type="Proteomes" id="UP000261580">
    <property type="component" value="Unassembled WGS sequence"/>
</dbReference>
<evidence type="ECO:0000259" key="9">
    <source>
        <dbReference type="Pfam" id="PF21002"/>
    </source>
</evidence>
<evidence type="ECO:0000313" key="11">
    <source>
        <dbReference type="Proteomes" id="UP000261580"/>
    </source>
</evidence>
<organism evidence="10 11">
    <name type="scientific">Neolamprologus brichardi</name>
    <name type="common">Fairy cichlid</name>
    <name type="synonym">Lamprologus brichardi</name>
    <dbReference type="NCBI Taxonomy" id="32507"/>
    <lineage>
        <taxon>Eukaryota</taxon>
        <taxon>Metazoa</taxon>
        <taxon>Chordata</taxon>
        <taxon>Craniata</taxon>
        <taxon>Vertebrata</taxon>
        <taxon>Euteleostomi</taxon>
        <taxon>Actinopterygii</taxon>
        <taxon>Neopterygii</taxon>
        <taxon>Teleostei</taxon>
        <taxon>Neoteleostei</taxon>
        <taxon>Acanthomorphata</taxon>
        <taxon>Ovalentaria</taxon>
        <taxon>Cichlomorphae</taxon>
        <taxon>Cichliformes</taxon>
        <taxon>Cichlidae</taxon>
        <taxon>African cichlids</taxon>
        <taxon>Pseudocrenilabrinae</taxon>
        <taxon>Lamprologini</taxon>
        <taxon>Neolamprologus</taxon>
    </lineage>
</organism>
<feature type="domain" description="Transmembrane protein 106 N-terminal" evidence="9">
    <location>
        <begin position="66"/>
        <end position="88"/>
    </location>
</feature>
<dbReference type="Bgee" id="ENSNBRG00000011166">
    <property type="expression patterns" value="Expressed in heart and 9 other cell types or tissues"/>
</dbReference>
<dbReference type="Pfam" id="PF07092">
    <property type="entry name" value="TMEM106"/>
    <property type="match status" value="1"/>
</dbReference>
<accession>A0A3Q4GWS1</accession>
<keyword evidence="11" id="KW-1185">Reference proteome</keyword>
<reference evidence="10" key="2">
    <citation type="submission" date="2025-09" db="UniProtKB">
        <authorList>
            <consortium name="Ensembl"/>
        </authorList>
    </citation>
    <scope>IDENTIFICATION</scope>
</reference>
<dbReference type="PANTHER" id="PTHR28556:SF6">
    <property type="entry name" value="TRANSMEMBRANE PROTEIN 106A"/>
    <property type="match status" value="1"/>
</dbReference>
<proteinExistence type="inferred from homology"/>
<sequence length="226" mass="24693">MNLMLTSLVKLTVGLQPSPLSQGGSPQWGQRCAAGLTQSRFALMTQQRHICPTFFSDLRTWFCVAGQESKLVAVIPCTDQRLRPRHTKLYVALSVGLCLLVSVLVLFFLFPRSVILSPVAVSSSSVYFTHDGVQINITNVLNITNNNFAAVQAYNLTVQASPCKQTEGHSGMLWSRVCDVLVVFFLSRSCVLVGDQDVLTCSSVMCAESVSPVVCEDCSILSCWCC</sequence>